<dbReference type="PANTHER" id="PTHR23024:SF139">
    <property type="entry name" value="CARBOXYLESTERASE 15-RELATED"/>
    <property type="match status" value="1"/>
</dbReference>
<dbReference type="EnsemblPlants" id="QL02p088669:mrna">
    <property type="protein sequence ID" value="QL02p088669:mrna:CDS:1"/>
    <property type="gene ID" value="QL02p088669"/>
</dbReference>
<dbReference type="RefSeq" id="XP_030931086.1">
    <property type="nucleotide sequence ID" value="XM_031075226.1"/>
</dbReference>
<dbReference type="Gramene" id="QL02p088669:mrna">
    <property type="protein sequence ID" value="QL02p088669:mrna:CDS:1"/>
    <property type="gene ID" value="QL02p088669"/>
</dbReference>
<name>A0A7N2L0X3_QUELO</name>
<dbReference type="InterPro" id="IPR013094">
    <property type="entry name" value="AB_hydrolase_3"/>
</dbReference>
<dbReference type="Pfam" id="PF07859">
    <property type="entry name" value="Abhydrolase_3"/>
    <property type="match status" value="1"/>
</dbReference>
<accession>A0A7N2L0X3</accession>
<evidence type="ECO:0000313" key="4">
    <source>
        <dbReference type="Proteomes" id="UP000594261"/>
    </source>
</evidence>
<comment type="similarity">
    <text evidence="1">Belongs to the 'GDXG' lipolytic enzyme family.</text>
</comment>
<proteinExistence type="inferred from homology"/>
<dbReference type="InterPro" id="IPR029058">
    <property type="entry name" value="AB_hydrolase_fold"/>
</dbReference>
<dbReference type="InParanoid" id="A0A7N2L0X3"/>
<evidence type="ECO:0000313" key="3">
    <source>
        <dbReference type="EnsemblPlants" id="QL02p088669:mrna:CDS:1"/>
    </source>
</evidence>
<dbReference type="OrthoDB" id="408631at2759"/>
<protein>
    <recommendedName>
        <fullName evidence="2">Alpha/beta hydrolase fold-3 domain-containing protein</fullName>
    </recommendedName>
</protein>
<dbReference type="KEGG" id="qlo:115956969"/>
<dbReference type="InterPro" id="IPR050466">
    <property type="entry name" value="Carboxylest/Gibb_receptor"/>
</dbReference>
<reference evidence="3" key="2">
    <citation type="submission" date="2021-01" db="UniProtKB">
        <authorList>
            <consortium name="EnsemblPlants"/>
        </authorList>
    </citation>
    <scope>IDENTIFICATION</scope>
</reference>
<sequence>MASHKKIVEEVSGWLRVFDDGTVDRTWTGPPEAEFLMKPVPPHEEFIEGVATRDVTINPNTGLAVRIYIPEKNTDGQINNKNKFPLVLHFHGGGFSISQANWYMYYHFYARLVRTTCAVCVSVYLPLAPEHKLPAACDEAYAAFLWLSAVARGDSSESWLETCSDFGQVFLIGDSTGGNLVHHIAARAGSIDIQPMQLLGGIALHPGFQRAEPSKSFLEMPETPLLTRDMVNKFMSLALPIGSTKDHPITCPMGPLAPPLATLKLPPMLVVVAENDLLRDSELEYCEAMKEAKKDVEVLINHGMGHSFYFDKLAIDMDRKTATQVDKLFEEITNFINKH</sequence>
<dbReference type="PANTHER" id="PTHR23024">
    <property type="entry name" value="ARYLACETAMIDE DEACETYLASE"/>
    <property type="match status" value="1"/>
</dbReference>
<evidence type="ECO:0000256" key="1">
    <source>
        <dbReference type="ARBA" id="ARBA00010515"/>
    </source>
</evidence>
<reference evidence="4" key="1">
    <citation type="journal article" date="2016" name="G3 (Bethesda)">
        <title>First Draft Assembly and Annotation of the Genome of a California Endemic Oak Quercus lobata Nee (Fagaceae).</title>
        <authorList>
            <person name="Sork V.L."/>
            <person name="Fitz-Gibbon S.T."/>
            <person name="Puiu D."/>
            <person name="Crepeau M."/>
            <person name="Gugger P.F."/>
            <person name="Sherman R."/>
            <person name="Stevens K."/>
            <person name="Langley C.H."/>
            <person name="Pellegrini M."/>
            <person name="Salzberg S.L."/>
        </authorList>
    </citation>
    <scope>NUCLEOTIDE SEQUENCE [LARGE SCALE GENOMIC DNA]</scope>
    <source>
        <strain evidence="4">cv. SW786</strain>
    </source>
</reference>
<dbReference type="GO" id="GO:0016787">
    <property type="term" value="F:hydrolase activity"/>
    <property type="evidence" value="ECO:0007669"/>
    <property type="project" value="InterPro"/>
</dbReference>
<organism evidence="3 4">
    <name type="scientific">Quercus lobata</name>
    <name type="common">Valley oak</name>
    <dbReference type="NCBI Taxonomy" id="97700"/>
    <lineage>
        <taxon>Eukaryota</taxon>
        <taxon>Viridiplantae</taxon>
        <taxon>Streptophyta</taxon>
        <taxon>Embryophyta</taxon>
        <taxon>Tracheophyta</taxon>
        <taxon>Spermatophyta</taxon>
        <taxon>Magnoliopsida</taxon>
        <taxon>eudicotyledons</taxon>
        <taxon>Gunneridae</taxon>
        <taxon>Pentapetalae</taxon>
        <taxon>rosids</taxon>
        <taxon>fabids</taxon>
        <taxon>Fagales</taxon>
        <taxon>Fagaceae</taxon>
        <taxon>Quercus</taxon>
    </lineage>
</organism>
<dbReference type="SUPFAM" id="SSF53474">
    <property type="entry name" value="alpha/beta-Hydrolases"/>
    <property type="match status" value="1"/>
</dbReference>
<keyword evidence="4" id="KW-1185">Reference proteome</keyword>
<dbReference type="Proteomes" id="UP000594261">
    <property type="component" value="Chromosome 2"/>
</dbReference>
<gene>
    <name evidence="3" type="primary">LOC115956969</name>
</gene>
<dbReference type="OMA" id="MGHSFYF"/>
<evidence type="ECO:0000259" key="2">
    <source>
        <dbReference type="Pfam" id="PF07859"/>
    </source>
</evidence>
<dbReference type="Gene3D" id="3.40.50.1820">
    <property type="entry name" value="alpha/beta hydrolase"/>
    <property type="match status" value="1"/>
</dbReference>
<feature type="domain" description="Alpha/beta hydrolase fold-3" evidence="2">
    <location>
        <begin position="87"/>
        <end position="309"/>
    </location>
</feature>
<dbReference type="GeneID" id="115956969"/>
<dbReference type="AlphaFoldDB" id="A0A7N2L0X3"/>